<sequence>MKLTLPKLTDRLPIRAFGTTDSAQLLTPWGKPQSRSGRAVEDTAKLWCLSGARLRGSGEGWRASELSARRALCSRGLRTRVIGETGIGAAWQATSPGLEGAHRFEGVPRACRRDAKRDPTWTRRAGPKETQQQGGGRRRWVLNAGQSAPRPDVGAERTRGLTLRTHKSLPGLHRGTGGVGGGTDH</sequence>
<evidence type="ECO:0000256" key="1">
    <source>
        <dbReference type="SAM" id="MobiDB-lite"/>
    </source>
</evidence>
<dbReference type="EMBL" id="JANPWB010000009">
    <property type="protein sequence ID" value="KAJ1151195.1"/>
    <property type="molecule type" value="Genomic_DNA"/>
</dbReference>
<reference evidence="2" key="1">
    <citation type="journal article" date="2022" name="bioRxiv">
        <title>Sequencing and chromosome-scale assembly of the giantPleurodeles waltlgenome.</title>
        <authorList>
            <person name="Brown T."/>
            <person name="Elewa A."/>
            <person name="Iarovenko S."/>
            <person name="Subramanian E."/>
            <person name="Araus A.J."/>
            <person name="Petzold A."/>
            <person name="Susuki M."/>
            <person name="Suzuki K.-i.T."/>
            <person name="Hayashi T."/>
            <person name="Toyoda A."/>
            <person name="Oliveira C."/>
            <person name="Osipova E."/>
            <person name="Leigh N.D."/>
            <person name="Simon A."/>
            <person name="Yun M.H."/>
        </authorList>
    </citation>
    <scope>NUCLEOTIDE SEQUENCE</scope>
    <source>
        <strain evidence="2">20211129_DDA</strain>
        <tissue evidence="2">Liver</tissue>
    </source>
</reference>
<organism evidence="2 3">
    <name type="scientific">Pleurodeles waltl</name>
    <name type="common">Iberian ribbed newt</name>
    <dbReference type="NCBI Taxonomy" id="8319"/>
    <lineage>
        <taxon>Eukaryota</taxon>
        <taxon>Metazoa</taxon>
        <taxon>Chordata</taxon>
        <taxon>Craniata</taxon>
        <taxon>Vertebrata</taxon>
        <taxon>Euteleostomi</taxon>
        <taxon>Amphibia</taxon>
        <taxon>Batrachia</taxon>
        <taxon>Caudata</taxon>
        <taxon>Salamandroidea</taxon>
        <taxon>Salamandridae</taxon>
        <taxon>Pleurodelinae</taxon>
        <taxon>Pleurodeles</taxon>
    </lineage>
</organism>
<name>A0AAV7RI63_PLEWA</name>
<dbReference type="AlphaFoldDB" id="A0AAV7RI63"/>
<comment type="caution">
    <text evidence="2">The sequence shown here is derived from an EMBL/GenBank/DDBJ whole genome shotgun (WGS) entry which is preliminary data.</text>
</comment>
<evidence type="ECO:0000313" key="2">
    <source>
        <dbReference type="EMBL" id="KAJ1151195.1"/>
    </source>
</evidence>
<proteinExistence type="predicted"/>
<dbReference type="Proteomes" id="UP001066276">
    <property type="component" value="Chromosome 5"/>
</dbReference>
<accession>A0AAV7RI63</accession>
<evidence type="ECO:0000313" key="3">
    <source>
        <dbReference type="Proteomes" id="UP001066276"/>
    </source>
</evidence>
<gene>
    <name evidence="2" type="ORF">NDU88_003982</name>
</gene>
<protein>
    <submittedName>
        <fullName evidence="2">Uncharacterized protein</fullName>
    </submittedName>
</protein>
<feature type="region of interest" description="Disordered" evidence="1">
    <location>
        <begin position="113"/>
        <end position="161"/>
    </location>
</feature>
<keyword evidence="3" id="KW-1185">Reference proteome</keyword>